<evidence type="ECO:0000256" key="1">
    <source>
        <dbReference type="SAM" id="SignalP"/>
    </source>
</evidence>
<dbReference type="EMBL" id="CM000158">
    <property type="protein sequence ID" value="EDW90352.1"/>
    <property type="molecule type" value="Genomic_DNA"/>
</dbReference>
<dbReference type="InterPro" id="IPR008472">
    <property type="entry name" value="DUF753"/>
</dbReference>
<evidence type="ECO:0000313" key="4">
    <source>
        <dbReference type="Proteomes" id="UP000002282"/>
    </source>
</evidence>
<name>B4PAE4_DROYA</name>
<proteinExistence type="predicted"/>
<dbReference type="Pfam" id="PF05444">
    <property type="entry name" value="DUF753"/>
    <property type="match status" value="1"/>
</dbReference>
<evidence type="ECO:0000313" key="3">
    <source>
        <dbReference type="EMBL" id="EDW90352.1"/>
    </source>
</evidence>
<keyword evidence="4" id="KW-1185">Reference proteome</keyword>
<feature type="domain" description="DUF753" evidence="2">
    <location>
        <begin position="171"/>
        <end position="239"/>
    </location>
</feature>
<dbReference type="KEGG" id="dya:Dyak_GE12685"/>
<organism evidence="3 4">
    <name type="scientific">Drosophila yakuba</name>
    <name type="common">Fruit fly</name>
    <dbReference type="NCBI Taxonomy" id="7245"/>
    <lineage>
        <taxon>Eukaryota</taxon>
        <taxon>Metazoa</taxon>
        <taxon>Ecdysozoa</taxon>
        <taxon>Arthropoda</taxon>
        <taxon>Hexapoda</taxon>
        <taxon>Insecta</taxon>
        <taxon>Pterygota</taxon>
        <taxon>Neoptera</taxon>
        <taxon>Endopterygota</taxon>
        <taxon>Diptera</taxon>
        <taxon>Brachycera</taxon>
        <taxon>Muscomorpha</taxon>
        <taxon>Ephydroidea</taxon>
        <taxon>Drosophilidae</taxon>
        <taxon>Drosophila</taxon>
        <taxon>Sophophora</taxon>
    </lineage>
</organism>
<protein>
    <recommendedName>
        <fullName evidence="2">DUF753 domain-containing protein</fullName>
    </recommendedName>
</protein>
<reference evidence="3 4" key="2">
    <citation type="journal article" date="2007" name="PLoS Biol.">
        <title>Principles of genome evolution in the Drosophila melanogaster species group.</title>
        <authorList>
            <person name="Ranz J.M."/>
            <person name="Maurin D."/>
            <person name="Chan Y.S."/>
            <person name="von Grotthuss M."/>
            <person name="Hillier L.W."/>
            <person name="Roote J."/>
            <person name="Ashburner M."/>
            <person name="Bergman C.M."/>
        </authorList>
    </citation>
    <scope>NUCLEOTIDE SEQUENCE [LARGE SCALE GENOMIC DNA]</scope>
    <source>
        <strain evidence="4">Tai18E2 / Tucson 14021-0261.01</strain>
    </source>
</reference>
<gene>
    <name evidence="3" type="primary">Dyak\GE12685</name>
    <name evidence="3" type="synonym">dyak_GLEANR_12918</name>
    <name evidence="3" type="synonym">GE12685</name>
    <name evidence="3" type="ORF">Dyak_GE12685</name>
</gene>
<dbReference type="OMA" id="ELMQYQC"/>
<keyword evidence="1" id="KW-0732">Signal</keyword>
<accession>B4PAE4</accession>
<dbReference type="HOGENOM" id="CLU_036749_0_0_1"/>
<dbReference type="Proteomes" id="UP000002282">
    <property type="component" value="Chromosome 2R"/>
</dbReference>
<dbReference type="OrthoDB" id="7979834at2759"/>
<reference evidence="3 4" key="1">
    <citation type="journal article" date="2007" name="Nature">
        <title>Evolution of genes and genomes on the Drosophila phylogeny.</title>
        <authorList>
            <consortium name="Drosophila 12 Genomes Consortium"/>
            <person name="Clark A.G."/>
            <person name="Eisen M.B."/>
            <person name="Smith D.R."/>
            <person name="Bergman C.M."/>
            <person name="Oliver B."/>
            <person name="Markow T.A."/>
            <person name="Kaufman T.C."/>
            <person name="Kellis M."/>
            <person name="Gelbart W."/>
            <person name="Iyer V.N."/>
            <person name="Pollard D.A."/>
            <person name="Sackton T.B."/>
            <person name="Larracuente A.M."/>
            <person name="Singh N.D."/>
            <person name="Abad J.P."/>
            <person name="Abt D.N."/>
            <person name="Adryan B."/>
            <person name="Aguade M."/>
            <person name="Akashi H."/>
            <person name="Anderson W.W."/>
            <person name="Aquadro C.F."/>
            <person name="Ardell D.H."/>
            <person name="Arguello R."/>
            <person name="Artieri C.G."/>
            <person name="Barbash D.A."/>
            <person name="Barker D."/>
            <person name="Barsanti P."/>
            <person name="Batterham P."/>
            <person name="Batzoglou S."/>
            <person name="Begun D."/>
            <person name="Bhutkar A."/>
            <person name="Blanco E."/>
            <person name="Bosak S.A."/>
            <person name="Bradley R.K."/>
            <person name="Brand A.D."/>
            <person name="Brent M.R."/>
            <person name="Brooks A.N."/>
            <person name="Brown R.H."/>
            <person name="Butlin R.K."/>
            <person name="Caggese C."/>
            <person name="Calvi B.R."/>
            <person name="Bernardo de Carvalho A."/>
            <person name="Caspi A."/>
            <person name="Castrezana S."/>
            <person name="Celniker S.E."/>
            <person name="Chang J.L."/>
            <person name="Chapple C."/>
            <person name="Chatterji S."/>
            <person name="Chinwalla A."/>
            <person name="Civetta A."/>
            <person name="Clifton S.W."/>
            <person name="Comeron J.M."/>
            <person name="Costello J.C."/>
            <person name="Coyne J.A."/>
            <person name="Daub J."/>
            <person name="David R.G."/>
            <person name="Delcher A.L."/>
            <person name="Delehaunty K."/>
            <person name="Do C.B."/>
            <person name="Ebling H."/>
            <person name="Edwards K."/>
            <person name="Eickbush T."/>
            <person name="Evans J.D."/>
            <person name="Filipski A."/>
            <person name="Findeiss S."/>
            <person name="Freyhult E."/>
            <person name="Fulton L."/>
            <person name="Fulton R."/>
            <person name="Garcia A.C."/>
            <person name="Gardiner A."/>
            <person name="Garfield D.A."/>
            <person name="Garvin B.E."/>
            <person name="Gibson G."/>
            <person name="Gilbert D."/>
            <person name="Gnerre S."/>
            <person name="Godfrey J."/>
            <person name="Good R."/>
            <person name="Gotea V."/>
            <person name="Gravely B."/>
            <person name="Greenberg A.J."/>
            <person name="Griffiths-Jones S."/>
            <person name="Gross S."/>
            <person name="Guigo R."/>
            <person name="Gustafson E.A."/>
            <person name="Haerty W."/>
            <person name="Hahn M.W."/>
            <person name="Halligan D.L."/>
            <person name="Halpern A.L."/>
            <person name="Halter G.M."/>
            <person name="Han M.V."/>
            <person name="Heger A."/>
            <person name="Hillier L."/>
            <person name="Hinrichs A.S."/>
            <person name="Holmes I."/>
            <person name="Hoskins R.A."/>
            <person name="Hubisz M.J."/>
            <person name="Hultmark D."/>
            <person name="Huntley M.A."/>
            <person name="Jaffe D.B."/>
            <person name="Jagadeeshan S."/>
            <person name="Jeck W.R."/>
            <person name="Johnson J."/>
            <person name="Jones C.D."/>
            <person name="Jordan W.C."/>
            <person name="Karpen G.H."/>
            <person name="Kataoka E."/>
            <person name="Keightley P.D."/>
            <person name="Kheradpour P."/>
            <person name="Kirkness E.F."/>
            <person name="Koerich L.B."/>
            <person name="Kristiansen K."/>
            <person name="Kudrna D."/>
            <person name="Kulathinal R.J."/>
            <person name="Kumar S."/>
            <person name="Kwok R."/>
            <person name="Lander E."/>
            <person name="Langley C.H."/>
            <person name="Lapoint R."/>
            <person name="Lazzaro B.P."/>
            <person name="Lee S.J."/>
            <person name="Levesque L."/>
            <person name="Li R."/>
            <person name="Lin C.F."/>
            <person name="Lin M.F."/>
            <person name="Lindblad-Toh K."/>
            <person name="Llopart A."/>
            <person name="Long M."/>
            <person name="Low L."/>
            <person name="Lozovsky E."/>
            <person name="Lu J."/>
            <person name="Luo M."/>
            <person name="Machado C.A."/>
            <person name="Makalowski W."/>
            <person name="Marzo M."/>
            <person name="Matsuda M."/>
            <person name="Matzkin L."/>
            <person name="McAllister B."/>
            <person name="McBride C.S."/>
            <person name="McKernan B."/>
            <person name="McKernan K."/>
            <person name="Mendez-Lago M."/>
            <person name="Minx P."/>
            <person name="Mollenhauer M.U."/>
            <person name="Montooth K."/>
            <person name="Mount S.M."/>
            <person name="Mu X."/>
            <person name="Myers E."/>
            <person name="Negre B."/>
            <person name="Newfeld S."/>
            <person name="Nielsen R."/>
            <person name="Noor M.A."/>
            <person name="O'Grady P."/>
            <person name="Pachter L."/>
            <person name="Papaceit M."/>
            <person name="Parisi M.J."/>
            <person name="Parisi M."/>
            <person name="Parts L."/>
            <person name="Pedersen J.S."/>
            <person name="Pesole G."/>
            <person name="Phillippy A.M."/>
            <person name="Ponting C.P."/>
            <person name="Pop M."/>
            <person name="Porcelli D."/>
            <person name="Powell J.R."/>
            <person name="Prohaska S."/>
            <person name="Pruitt K."/>
            <person name="Puig M."/>
            <person name="Quesneville H."/>
            <person name="Ram K.R."/>
            <person name="Rand D."/>
            <person name="Rasmussen M.D."/>
            <person name="Reed L.K."/>
            <person name="Reenan R."/>
            <person name="Reily A."/>
            <person name="Remington K.A."/>
            <person name="Rieger T.T."/>
            <person name="Ritchie M.G."/>
            <person name="Robin C."/>
            <person name="Rogers Y.H."/>
            <person name="Rohde C."/>
            <person name="Rozas J."/>
            <person name="Rubenfield M.J."/>
            <person name="Ruiz A."/>
            <person name="Russo S."/>
            <person name="Salzberg S.L."/>
            <person name="Sanchez-Gracia A."/>
            <person name="Saranga D.J."/>
            <person name="Sato H."/>
            <person name="Schaeffer S.W."/>
            <person name="Schatz M.C."/>
            <person name="Schlenke T."/>
            <person name="Schwartz R."/>
            <person name="Segarra C."/>
            <person name="Singh R.S."/>
            <person name="Sirot L."/>
            <person name="Sirota M."/>
            <person name="Sisneros N.B."/>
            <person name="Smith C.D."/>
            <person name="Smith T.F."/>
            <person name="Spieth J."/>
            <person name="Stage D.E."/>
            <person name="Stark A."/>
            <person name="Stephan W."/>
            <person name="Strausberg R.L."/>
            <person name="Strempel S."/>
            <person name="Sturgill D."/>
            <person name="Sutton G."/>
            <person name="Sutton G.G."/>
            <person name="Tao W."/>
            <person name="Teichmann S."/>
            <person name="Tobari Y.N."/>
            <person name="Tomimura Y."/>
            <person name="Tsolas J.M."/>
            <person name="Valente V.L."/>
            <person name="Venter E."/>
            <person name="Venter J.C."/>
            <person name="Vicario S."/>
            <person name="Vieira F.G."/>
            <person name="Vilella A.J."/>
            <person name="Villasante A."/>
            <person name="Walenz B."/>
            <person name="Wang J."/>
            <person name="Wasserman M."/>
            <person name="Watts T."/>
            <person name="Wilson D."/>
            <person name="Wilson R.K."/>
            <person name="Wing R.A."/>
            <person name="Wolfner M.F."/>
            <person name="Wong A."/>
            <person name="Wong G.K."/>
            <person name="Wu C.I."/>
            <person name="Wu G."/>
            <person name="Yamamoto D."/>
            <person name="Yang H.P."/>
            <person name="Yang S.P."/>
            <person name="Yorke J.A."/>
            <person name="Yoshida K."/>
            <person name="Zdobnov E."/>
            <person name="Zhang P."/>
            <person name="Zhang Y."/>
            <person name="Zimin A.V."/>
            <person name="Baldwin J."/>
            <person name="Abdouelleil A."/>
            <person name="Abdulkadir J."/>
            <person name="Abebe A."/>
            <person name="Abera B."/>
            <person name="Abreu J."/>
            <person name="Acer S.C."/>
            <person name="Aftuck L."/>
            <person name="Alexander A."/>
            <person name="An P."/>
            <person name="Anderson E."/>
            <person name="Anderson S."/>
            <person name="Arachi H."/>
            <person name="Azer M."/>
            <person name="Bachantsang P."/>
            <person name="Barry A."/>
            <person name="Bayul T."/>
            <person name="Berlin A."/>
            <person name="Bessette D."/>
            <person name="Bloom T."/>
            <person name="Blye J."/>
            <person name="Boguslavskiy L."/>
            <person name="Bonnet C."/>
            <person name="Boukhgalter B."/>
            <person name="Bourzgui I."/>
            <person name="Brown A."/>
            <person name="Cahill P."/>
            <person name="Channer S."/>
            <person name="Cheshatsang Y."/>
            <person name="Chuda L."/>
            <person name="Citroen M."/>
            <person name="Collymore A."/>
            <person name="Cooke P."/>
            <person name="Costello M."/>
            <person name="D'Aco K."/>
            <person name="Daza R."/>
            <person name="De Haan G."/>
            <person name="DeGray S."/>
            <person name="DeMaso C."/>
            <person name="Dhargay N."/>
            <person name="Dooley K."/>
            <person name="Dooley E."/>
            <person name="Doricent M."/>
            <person name="Dorje P."/>
            <person name="Dorjee K."/>
            <person name="Dupes A."/>
            <person name="Elong R."/>
            <person name="Falk J."/>
            <person name="Farina A."/>
            <person name="Faro S."/>
            <person name="Ferguson D."/>
            <person name="Fisher S."/>
            <person name="Foley C.D."/>
            <person name="Franke A."/>
            <person name="Friedrich D."/>
            <person name="Gadbois L."/>
            <person name="Gearin G."/>
            <person name="Gearin C.R."/>
            <person name="Giannoukos G."/>
            <person name="Goode T."/>
            <person name="Graham J."/>
            <person name="Grandbois E."/>
            <person name="Grewal S."/>
            <person name="Gyaltsen K."/>
            <person name="Hafez N."/>
            <person name="Hagos B."/>
            <person name="Hall J."/>
            <person name="Henson C."/>
            <person name="Hollinger A."/>
            <person name="Honan T."/>
            <person name="Huard M.D."/>
            <person name="Hughes L."/>
            <person name="Hurhula B."/>
            <person name="Husby M.E."/>
            <person name="Kamat A."/>
            <person name="Kanga B."/>
            <person name="Kashin S."/>
            <person name="Khazanovich D."/>
            <person name="Kisner P."/>
            <person name="Lance K."/>
            <person name="Lara M."/>
            <person name="Lee W."/>
            <person name="Lennon N."/>
            <person name="Letendre F."/>
            <person name="LeVine R."/>
            <person name="Lipovsky A."/>
            <person name="Liu X."/>
            <person name="Liu J."/>
            <person name="Liu S."/>
            <person name="Lokyitsang T."/>
            <person name="Lokyitsang Y."/>
            <person name="Lubonja R."/>
            <person name="Lui A."/>
            <person name="MacDonald P."/>
            <person name="Magnisalis V."/>
            <person name="Maru K."/>
            <person name="Matthews C."/>
            <person name="McCusker W."/>
            <person name="McDonough S."/>
            <person name="Mehta T."/>
            <person name="Meldrim J."/>
            <person name="Meneus L."/>
            <person name="Mihai O."/>
            <person name="Mihalev A."/>
            <person name="Mihova T."/>
            <person name="Mittelman R."/>
            <person name="Mlenga V."/>
            <person name="Montmayeur A."/>
            <person name="Mulrain L."/>
            <person name="Navidi A."/>
            <person name="Naylor J."/>
            <person name="Negash T."/>
            <person name="Nguyen T."/>
            <person name="Nguyen N."/>
            <person name="Nicol R."/>
            <person name="Norbu C."/>
            <person name="Norbu N."/>
            <person name="Novod N."/>
            <person name="O'Neill B."/>
            <person name="Osman S."/>
            <person name="Markiewicz E."/>
            <person name="Oyono O.L."/>
            <person name="Patti C."/>
            <person name="Phunkhang P."/>
            <person name="Pierre F."/>
            <person name="Priest M."/>
            <person name="Raghuraman S."/>
            <person name="Rege F."/>
            <person name="Reyes R."/>
            <person name="Rise C."/>
            <person name="Rogov P."/>
            <person name="Ross K."/>
            <person name="Ryan E."/>
            <person name="Settipalli S."/>
            <person name="Shea T."/>
            <person name="Sherpa N."/>
            <person name="Shi L."/>
            <person name="Shih D."/>
            <person name="Sparrow T."/>
            <person name="Spaulding J."/>
            <person name="Stalker J."/>
            <person name="Stange-Thomann N."/>
            <person name="Stavropoulos S."/>
            <person name="Stone C."/>
            <person name="Strader C."/>
            <person name="Tesfaye S."/>
            <person name="Thomson T."/>
            <person name="Thoulutsang Y."/>
            <person name="Thoulutsang D."/>
            <person name="Topham K."/>
            <person name="Topping I."/>
            <person name="Tsamla T."/>
            <person name="Vassiliev H."/>
            <person name="Vo A."/>
            <person name="Wangchuk T."/>
            <person name="Wangdi T."/>
            <person name="Weiand M."/>
            <person name="Wilkinson J."/>
            <person name="Wilson A."/>
            <person name="Yadav S."/>
            <person name="Young G."/>
            <person name="Yu Q."/>
            <person name="Zembek L."/>
            <person name="Zhong D."/>
            <person name="Zimmer A."/>
            <person name="Zwirko Z."/>
            <person name="Jaffe D.B."/>
            <person name="Alvarez P."/>
            <person name="Brockman W."/>
            <person name="Butler J."/>
            <person name="Chin C."/>
            <person name="Gnerre S."/>
            <person name="Grabherr M."/>
            <person name="Kleber M."/>
            <person name="Mauceli E."/>
            <person name="MacCallum I."/>
        </authorList>
    </citation>
    <scope>NUCLEOTIDE SEQUENCE [LARGE SCALE GENOMIC DNA]</scope>
    <source>
        <strain evidence="4">Tai18E2 / Tucson 14021-0261.01</strain>
    </source>
</reference>
<sequence length="426" mass="44279">MREYNLCVIVIAALIVTQVDRTLATLQCYSCNSTISESGSCLMSPSTENTISCETQCYTQFNAGNLTRGCLESEASCTLPSCSSCTADKCNTNVVCQECLGLEECATTNVTTTGYNALCPENGQVCVNQLNENKTVTRQCGVACAAGTESTCSSCTESLCNVGLYPKNRRQCYTCSGAECNAVTSTSVAGCSQVDAGCFTTGTSTSNMTRGCTSATTGTKCAADSSDPSCLVCNSDFCNSLAYQRDAGSCIICENCAPQQVATEAKSCGEAQYNQTVGCYTMTSGTNVIRGCLNALEAGCSTTNSCTSCSENACNVAASEFKCIECISNEVSGCWSASDPATLPAVSCPNGTCFSGVWNELGVRGCFTSASHLMQYQCTAKVEPHQCITCTESLCNKVAFNGAGPLGQVGVVGLLMGLVIALRSAL</sequence>
<feature type="signal peptide" evidence="1">
    <location>
        <begin position="1"/>
        <end position="24"/>
    </location>
</feature>
<evidence type="ECO:0000259" key="2">
    <source>
        <dbReference type="Pfam" id="PF05444"/>
    </source>
</evidence>
<feature type="chain" id="PRO_5002817782" description="DUF753 domain-containing protein" evidence="1">
    <location>
        <begin position="25"/>
        <end position="426"/>
    </location>
</feature>
<dbReference type="PhylomeDB" id="B4PAE4"/>
<dbReference type="PANTHER" id="PTHR21721:SF27">
    <property type="entry name" value="GH09876P"/>
    <property type="match status" value="1"/>
</dbReference>
<dbReference type="eggNOG" id="ENOG502T86R">
    <property type="taxonomic scope" value="Eukaryota"/>
</dbReference>
<dbReference type="PANTHER" id="PTHR21721">
    <property type="entry name" value="GH09876P-RELATED"/>
    <property type="match status" value="1"/>
</dbReference>
<dbReference type="AlphaFoldDB" id="B4PAE4"/>